<keyword evidence="6 13" id="KW-0812">Transmembrane</keyword>
<feature type="transmembrane region" description="Helical" evidence="13">
    <location>
        <begin position="176"/>
        <end position="205"/>
    </location>
</feature>
<comment type="cofactor">
    <cofactor evidence="1">
        <name>Zn(2+)</name>
        <dbReference type="ChEBI" id="CHEBI:29105"/>
    </cofactor>
</comment>
<feature type="transmembrane region" description="Helical" evidence="13">
    <location>
        <begin position="129"/>
        <end position="148"/>
    </location>
</feature>
<keyword evidence="11" id="KW-0482">Metalloprotease</keyword>
<evidence type="ECO:0000256" key="5">
    <source>
        <dbReference type="ARBA" id="ARBA00022670"/>
    </source>
</evidence>
<dbReference type="Pfam" id="PF02163">
    <property type="entry name" value="Peptidase_M50"/>
    <property type="match status" value="1"/>
</dbReference>
<evidence type="ECO:0000313" key="15">
    <source>
        <dbReference type="EMBL" id="KKS09247.1"/>
    </source>
</evidence>
<evidence type="ECO:0000256" key="8">
    <source>
        <dbReference type="ARBA" id="ARBA00022801"/>
    </source>
</evidence>
<dbReference type="InterPro" id="IPR052348">
    <property type="entry name" value="Metallopeptidase_M50B"/>
</dbReference>
<keyword evidence="8" id="KW-0378">Hydrolase</keyword>
<protein>
    <submittedName>
        <fullName evidence="15">Peptidase M50</fullName>
    </submittedName>
</protein>
<evidence type="ECO:0000256" key="10">
    <source>
        <dbReference type="ARBA" id="ARBA00022989"/>
    </source>
</evidence>
<dbReference type="AlphaFoldDB" id="A0A0G0WB02"/>
<evidence type="ECO:0000256" key="7">
    <source>
        <dbReference type="ARBA" id="ARBA00022723"/>
    </source>
</evidence>
<evidence type="ECO:0000256" key="12">
    <source>
        <dbReference type="ARBA" id="ARBA00023136"/>
    </source>
</evidence>
<dbReference type="CDD" id="cd06158">
    <property type="entry name" value="S2P-M50_like_1"/>
    <property type="match status" value="1"/>
</dbReference>
<keyword evidence="5" id="KW-0645">Protease</keyword>
<evidence type="ECO:0000256" key="11">
    <source>
        <dbReference type="ARBA" id="ARBA00023049"/>
    </source>
</evidence>
<sequence length="207" mass="22813">METTFASFLFKFLIMAVAFFVAITIHEFAHAWTANYLGDDTAKHHGRISLNPIVHFDPIGSSMILIGLLLQAPYVFGWGKPVPVNPNRFSNPKVGWALVSFAGPLANLVLVLFFSLAAKVSGNFAIASLLENFIWINIILAVFNLMPIPPLDGSKILYAFLPKNVDIYQLEAAGPFILLFLLFTGALHSIMWPVVTMVMSIVGIYSI</sequence>
<comment type="caution">
    <text evidence="15">The sequence shown here is derived from an EMBL/GenBank/DDBJ whole genome shotgun (WGS) entry which is preliminary data.</text>
</comment>
<evidence type="ECO:0000256" key="13">
    <source>
        <dbReference type="SAM" id="Phobius"/>
    </source>
</evidence>
<evidence type="ECO:0000256" key="6">
    <source>
        <dbReference type="ARBA" id="ARBA00022692"/>
    </source>
</evidence>
<reference evidence="15 16" key="1">
    <citation type="journal article" date="2015" name="Nature">
        <title>rRNA introns, odd ribosomes, and small enigmatic genomes across a large radiation of phyla.</title>
        <authorList>
            <person name="Brown C.T."/>
            <person name="Hug L.A."/>
            <person name="Thomas B.C."/>
            <person name="Sharon I."/>
            <person name="Castelle C.J."/>
            <person name="Singh A."/>
            <person name="Wilkins M.J."/>
            <person name="Williams K.H."/>
            <person name="Banfield J.F."/>
        </authorList>
    </citation>
    <scope>NUCLEOTIDE SEQUENCE [LARGE SCALE GENOMIC DNA]</scope>
</reference>
<dbReference type="GO" id="GO:0006508">
    <property type="term" value="P:proteolysis"/>
    <property type="evidence" value="ECO:0007669"/>
    <property type="project" value="UniProtKB-KW"/>
</dbReference>
<dbReference type="Proteomes" id="UP000033869">
    <property type="component" value="Unassembled WGS sequence"/>
</dbReference>
<dbReference type="GO" id="GO:0005886">
    <property type="term" value="C:plasma membrane"/>
    <property type="evidence" value="ECO:0007669"/>
    <property type="project" value="UniProtKB-SubCell"/>
</dbReference>
<comment type="similarity">
    <text evidence="3">Belongs to the peptidase M50B family.</text>
</comment>
<feature type="transmembrane region" description="Helical" evidence="13">
    <location>
        <begin position="12"/>
        <end position="32"/>
    </location>
</feature>
<dbReference type="GO" id="GO:0046872">
    <property type="term" value="F:metal ion binding"/>
    <property type="evidence" value="ECO:0007669"/>
    <property type="project" value="UniProtKB-KW"/>
</dbReference>
<keyword evidence="4" id="KW-1003">Cell membrane</keyword>
<dbReference type="PANTHER" id="PTHR35864:SF1">
    <property type="entry name" value="ZINC METALLOPROTEASE YWHC-RELATED"/>
    <property type="match status" value="1"/>
</dbReference>
<feature type="transmembrane region" description="Helical" evidence="13">
    <location>
        <begin position="96"/>
        <end position="117"/>
    </location>
</feature>
<evidence type="ECO:0000256" key="9">
    <source>
        <dbReference type="ARBA" id="ARBA00022833"/>
    </source>
</evidence>
<evidence type="ECO:0000256" key="4">
    <source>
        <dbReference type="ARBA" id="ARBA00022475"/>
    </source>
</evidence>
<comment type="subcellular location">
    <subcellularLocation>
        <location evidence="2">Cell membrane</location>
        <topology evidence="2">Multi-pass membrane protein</topology>
    </subcellularLocation>
</comment>
<proteinExistence type="inferred from homology"/>
<dbReference type="GO" id="GO:0008237">
    <property type="term" value="F:metallopeptidase activity"/>
    <property type="evidence" value="ECO:0007669"/>
    <property type="project" value="UniProtKB-KW"/>
</dbReference>
<evidence type="ECO:0000256" key="3">
    <source>
        <dbReference type="ARBA" id="ARBA00007931"/>
    </source>
</evidence>
<gene>
    <name evidence="15" type="ORF">UU65_C0002G0025</name>
</gene>
<organism evidence="15 16">
    <name type="scientific">candidate division CPR2 bacterium GW2011_GWC1_41_48</name>
    <dbReference type="NCBI Taxonomy" id="1618344"/>
    <lineage>
        <taxon>Bacteria</taxon>
        <taxon>Bacteria division CPR2</taxon>
    </lineage>
</organism>
<dbReference type="EMBL" id="LCBL01000002">
    <property type="protein sequence ID" value="KKS09247.1"/>
    <property type="molecule type" value="Genomic_DNA"/>
</dbReference>
<keyword evidence="12 13" id="KW-0472">Membrane</keyword>
<evidence type="ECO:0000256" key="1">
    <source>
        <dbReference type="ARBA" id="ARBA00001947"/>
    </source>
</evidence>
<keyword evidence="10 13" id="KW-1133">Transmembrane helix</keyword>
<dbReference type="InterPro" id="IPR044537">
    <property type="entry name" value="Rip2-like"/>
</dbReference>
<accession>A0A0G0WB02</accession>
<dbReference type="PANTHER" id="PTHR35864">
    <property type="entry name" value="ZINC METALLOPROTEASE MJ0611-RELATED"/>
    <property type="match status" value="1"/>
</dbReference>
<keyword evidence="7" id="KW-0479">Metal-binding</keyword>
<feature type="domain" description="Peptidase M50" evidence="14">
    <location>
        <begin position="126"/>
        <end position="162"/>
    </location>
</feature>
<keyword evidence="9" id="KW-0862">Zinc</keyword>
<dbReference type="InterPro" id="IPR008915">
    <property type="entry name" value="Peptidase_M50"/>
</dbReference>
<evidence type="ECO:0000256" key="2">
    <source>
        <dbReference type="ARBA" id="ARBA00004651"/>
    </source>
</evidence>
<evidence type="ECO:0000259" key="14">
    <source>
        <dbReference type="Pfam" id="PF02163"/>
    </source>
</evidence>
<name>A0A0G0WB02_UNCC2</name>
<dbReference type="PATRIC" id="fig|1618344.3.peg.352"/>
<evidence type="ECO:0000313" key="16">
    <source>
        <dbReference type="Proteomes" id="UP000033869"/>
    </source>
</evidence>